<comment type="caution">
    <text evidence="1">The sequence shown here is derived from an EMBL/GenBank/DDBJ whole genome shotgun (WGS) entry which is preliminary data.</text>
</comment>
<keyword evidence="2" id="KW-1185">Reference proteome</keyword>
<proteinExistence type="predicted"/>
<evidence type="ECO:0000313" key="2">
    <source>
        <dbReference type="Proteomes" id="UP001054945"/>
    </source>
</evidence>
<dbReference type="EMBL" id="BPLR01010287">
    <property type="protein sequence ID" value="GIY38318.1"/>
    <property type="molecule type" value="Genomic_DNA"/>
</dbReference>
<evidence type="ECO:0000313" key="1">
    <source>
        <dbReference type="EMBL" id="GIY38318.1"/>
    </source>
</evidence>
<protein>
    <submittedName>
        <fullName evidence="1">Uncharacterized protein</fullName>
    </submittedName>
</protein>
<reference evidence="1 2" key="1">
    <citation type="submission" date="2021-06" db="EMBL/GenBank/DDBJ databases">
        <title>Caerostris extrusa draft genome.</title>
        <authorList>
            <person name="Kono N."/>
            <person name="Arakawa K."/>
        </authorList>
    </citation>
    <scope>NUCLEOTIDE SEQUENCE [LARGE SCALE GENOMIC DNA]</scope>
</reference>
<dbReference type="AlphaFoldDB" id="A0AAV4SV62"/>
<organism evidence="1 2">
    <name type="scientific">Caerostris extrusa</name>
    <name type="common">Bark spider</name>
    <name type="synonym">Caerostris bankana</name>
    <dbReference type="NCBI Taxonomy" id="172846"/>
    <lineage>
        <taxon>Eukaryota</taxon>
        <taxon>Metazoa</taxon>
        <taxon>Ecdysozoa</taxon>
        <taxon>Arthropoda</taxon>
        <taxon>Chelicerata</taxon>
        <taxon>Arachnida</taxon>
        <taxon>Araneae</taxon>
        <taxon>Araneomorphae</taxon>
        <taxon>Entelegynae</taxon>
        <taxon>Araneoidea</taxon>
        <taxon>Araneidae</taxon>
        <taxon>Caerostris</taxon>
    </lineage>
</organism>
<accession>A0AAV4SV62</accession>
<sequence>MIRKNPFAFHFFHPSRDSGTVCSTRSGRWCLDLFFSWRFHKMHQHRGCDDVVISSRVLKVKKEIKSPKKEREKRVQSEKIWSRFAYSGLKYSATRNDLDSGFLTVGDNWRFTSNRLKYFLISHRLF</sequence>
<name>A0AAV4SV62_CAEEX</name>
<gene>
    <name evidence="1" type="ORF">CEXT_429441</name>
</gene>
<dbReference type="Proteomes" id="UP001054945">
    <property type="component" value="Unassembled WGS sequence"/>
</dbReference>